<dbReference type="Proteomes" id="UP000799302">
    <property type="component" value="Unassembled WGS sequence"/>
</dbReference>
<feature type="domain" description="NodB homology" evidence="8">
    <location>
        <begin position="42"/>
        <end position="226"/>
    </location>
</feature>
<protein>
    <submittedName>
        <fullName evidence="9">Glycoside hydrolase/deacetylase</fullName>
    </submittedName>
</protein>
<sequence>MSLFKALLASSAIFSAVSAHPGHLGKRAEPFGQVITSCTVPTTVALTFDDGPHTYTEELLDKLKVAGFRATFFVNGNNYGKIEDHASTLKRMITEKHQVGSHTWSHADLGASDATTVGLQMTQLETSFMNILGYMPYYMRPPFLSTSAIALDVLAQLKYVVMNVDIDTLDWANLSPDTVHYGFSNYTAAFNNNGRISLSHDPLIDTVQTLVPQIITFLQGKGMKCMNLAYDMLRIISLTICSGYCGRMPW</sequence>
<dbReference type="InterPro" id="IPR011330">
    <property type="entry name" value="Glyco_hydro/deAcase_b/a-brl"/>
</dbReference>
<dbReference type="CDD" id="cd10951">
    <property type="entry name" value="CE4_ClCDA_like"/>
    <property type="match status" value="1"/>
</dbReference>
<gene>
    <name evidence="9" type="ORF">BT63DRAFT_178135</name>
</gene>
<feature type="signal peptide" evidence="7">
    <location>
        <begin position="1"/>
        <end position="19"/>
    </location>
</feature>
<feature type="chain" id="PRO_5025330209" evidence="7">
    <location>
        <begin position="20"/>
        <end position="250"/>
    </location>
</feature>
<dbReference type="InterPro" id="IPR002509">
    <property type="entry name" value="NODB_dom"/>
</dbReference>
<evidence type="ECO:0000256" key="7">
    <source>
        <dbReference type="SAM" id="SignalP"/>
    </source>
</evidence>
<dbReference type="PANTHER" id="PTHR46471:SF2">
    <property type="entry name" value="CHITIN DEACETYLASE-RELATED"/>
    <property type="match status" value="1"/>
</dbReference>
<evidence type="ECO:0000256" key="1">
    <source>
        <dbReference type="ARBA" id="ARBA00001941"/>
    </source>
</evidence>
<accession>A0A6A6UHG0</accession>
<organism evidence="9 10">
    <name type="scientific">Microthyrium microscopicum</name>
    <dbReference type="NCBI Taxonomy" id="703497"/>
    <lineage>
        <taxon>Eukaryota</taxon>
        <taxon>Fungi</taxon>
        <taxon>Dikarya</taxon>
        <taxon>Ascomycota</taxon>
        <taxon>Pezizomycotina</taxon>
        <taxon>Dothideomycetes</taxon>
        <taxon>Dothideomycetes incertae sedis</taxon>
        <taxon>Microthyriales</taxon>
        <taxon>Microthyriaceae</taxon>
        <taxon>Microthyrium</taxon>
    </lineage>
</organism>
<keyword evidence="6" id="KW-0170">Cobalt</keyword>
<keyword evidence="2" id="KW-0479">Metal-binding</keyword>
<keyword evidence="5" id="KW-0119">Carbohydrate metabolism</keyword>
<evidence type="ECO:0000256" key="5">
    <source>
        <dbReference type="ARBA" id="ARBA00023277"/>
    </source>
</evidence>
<dbReference type="Pfam" id="PF01522">
    <property type="entry name" value="Polysacc_deac_1"/>
    <property type="match status" value="1"/>
</dbReference>
<dbReference type="PROSITE" id="PS51677">
    <property type="entry name" value="NODB"/>
    <property type="match status" value="1"/>
</dbReference>
<dbReference type="OrthoDB" id="2125469at2759"/>
<comment type="cofactor">
    <cofactor evidence="1">
        <name>Co(2+)</name>
        <dbReference type="ChEBI" id="CHEBI:48828"/>
    </cofactor>
</comment>
<evidence type="ECO:0000256" key="6">
    <source>
        <dbReference type="ARBA" id="ARBA00023285"/>
    </source>
</evidence>
<dbReference type="AlphaFoldDB" id="A0A6A6UHG0"/>
<dbReference type="PANTHER" id="PTHR46471">
    <property type="entry name" value="CHITIN DEACETYLASE"/>
    <property type="match status" value="1"/>
</dbReference>
<keyword evidence="10" id="KW-1185">Reference proteome</keyword>
<dbReference type="GO" id="GO:0016810">
    <property type="term" value="F:hydrolase activity, acting on carbon-nitrogen (but not peptide) bonds"/>
    <property type="evidence" value="ECO:0007669"/>
    <property type="project" value="InterPro"/>
</dbReference>
<proteinExistence type="predicted"/>
<reference evidence="9" key="1">
    <citation type="journal article" date="2020" name="Stud. Mycol.">
        <title>101 Dothideomycetes genomes: a test case for predicting lifestyles and emergence of pathogens.</title>
        <authorList>
            <person name="Haridas S."/>
            <person name="Albert R."/>
            <person name="Binder M."/>
            <person name="Bloem J."/>
            <person name="Labutti K."/>
            <person name="Salamov A."/>
            <person name="Andreopoulos B."/>
            <person name="Baker S."/>
            <person name="Barry K."/>
            <person name="Bills G."/>
            <person name="Bluhm B."/>
            <person name="Cannon C."/>
            <person name="Castanera R."/>
            <person name="Culley D."/>
            <person name="Daum C."/>
            <person name="Ezra D."/>
            <person name="Gonzalez J."/>
            <person name="Henrissat B."/>
            <person name="Kuo A."/>
            <person name="Liang C."/>
            <person name="Lipzen A."/>
            <person name="Lutzoni F."/>
            <person name="Magnuson J."/>
            <person name="Mondo S."/>
            <person name="Nolan M."/>
            <person name="Ohm R."/>
            <person name="Pangilinan J."/>
            <person name="Park H.-J."/>
            <person name="Ramirez L."/>
            <person name="Alfaro M."/>
            <person name="Sun H."/>
            <person name="Tritt A."/>
            <person name="Yoshinaga Y."/>
            <person name="Zwiers L.-H."/>
            <person name="Turgeon B."/>
            <person name="Goodwin S."/>
            <person name="Spatafora J."/>
            <person name="Crous P."/>
            <person name="Grigoriev I."/>
        </authorList>
    </citation>
    <scope>NUCLEOTIDE SEQUENCE</scope>
    <source>
        <strain evidence="9">CBS 115976</strain>
    </source>
</reference>
<evidence type="ECO:0000313" key="9">
    <source>
        <dbReference type="EMBL" id="KAF2671715.1"/>
    </source>
</evidence>
<dbReference type="GO" id="GO:0046872">
    <property type="term" value="F:metal ion binding"/>
    <property type="evidence" value="ECO:0007669"/>
    <property type="project" value="UniProtKB-KW"/>
</dbReference>
<evidence type="ECO:0000256" key="2">
    <source>
        <dbReference type="ARBA" id="ARBA00022723"/>
    </source>
</evidence>
<evidence type="ECO:0000259" key="8">
    <source>
        <dbReference type="PROSITE" id="PS51677"/>
    </source>
</evidence>
<dbReference type="GO" id="GO:0005975">
    <property type="term" value="P:carbohydrate metabolic process"/>
    <property type="evidence" value="ECO:0007669"/>
    <property type="project" value="InterPro"/>
</dbReference>
<dbReference type="EMBL" id="MU004232">
    <property type="protein sequence ID" value="KAF2671715.1"/>
    <property type="molecule type" value="Genomic_DNA"/>
</dbReference>
<keyword evidence="3 7" id="KW-0732">Signal</keyword>
<dbReference type="Gene3D" id="3.20.20.370">
    <property type="entry name" value="Glycoside hydrolase/deacetylase"/>
    <property type="match status" value="1"/>
</dbReference>
<evidence type="ECO:0000256" key="4">
    <source>
        <dbReference type="ARBA" id="ARBA00022801"/>
    </source>
</evidence>
<evidence type="ECO:0000256" key="3">
    <source>
        <dbReference type="ARBA" id="ARBA00022729"/>
    </source>
</evidence>
<name>A0A6A6UHG0_9PEZI</name>
<keyword evidence="4 9" id="KW-0378">Hydrolase</keyword>
<evidence type="ECO:0000313" key="10">
    <source>
        <dbReference type="Proteomes" id="UP000799302"/>
    </source>
</evidence>
<dbReference type="SUPFAM" id="SSF88713">
    <property type="entry name" value="Glycoside hydrolase/deacetylase"/>
    <property type="match status" value="1"/>
</dbReference>